<dbReference type="InterPro" id="IPR029044">
    <property type="entry name" value="Nucleotide-diphossugar_trans"/>
</dbReference>
<evidence type="ECO:0000256" key="5">
    <source>
        <dbReference type="SAM" id="MobiDB-lite"/>
    </source>
</evidence>
<dbReference type="RefSeq" id="WP_425454999.1">
    <property type="nucleotide sequence ID" value="NZ_RJKE01000001.1"/>
</dbReference>
<organism evidence="7 8">
    <name type="scientific">Actinocorallia herbida</name>
    <dbReference type="NCBI Taxonomy" id="58109"/>
    <lineage>
        <taxon>Bacteria</taxon>
        <taxon>Bacillati</taxon>
        <taxon>Actinomycetota</taxon>
        <taxon>Actinomycetes</taxon>
        <taxon>Streptosporangiales</taxon>
        <taxon>Thermomonosporaceae</taxon>
        <taxon>Actinocorallia</taxon>
    </lineage>
</organism>
<protein>
    <recommendedName>
        <fullName evidence="6">Glycosyltransferase 2-like domain-containing protein</fullName>
    </recommendedName>
</protein>
<evidence type="ECO:0000256" key="1">
    <source>
        <dbReference type="ARBA" id="ARBA00004776"/>
    </source>
</evidence>
<keyword evidence="3" id="KW-0328">Glycosyltransferase</keyword>
<feature type="region of interest" description="Disordered" evidence="5">
    <location>
        <begin position="116"/>
        <end position="136"/>
    </location>
</feature>
<feature type="domain" description="Glycosyltransferase 2-like" evidence="6">
    <location>
        <begin position="6"/>
        <end position="160"/>
    </location>
</feature>
<comment type="pathway">
    <text evidence="1">Cell wall biogenesis; cell wall polysaccharide biosynthesis.</text>
</comment>
<dbReference type="AlphaFoldDB" id="A0A3N1D946"/>
<dbReference type="GO" id="GO:0016757">
    <property type="term" value="F:glycosyltransferase activity"/>
    <property type="evidence" value="ECO:0007669"/>
    <property type="project" value="UniProtKB-KW"/>
</dbReference>
<proteinExistence type="inferred from homology"/>
<gene>
    <name evidence="7" type="ORF">EDD29_7780</name>
</gene>
<evidence type="ECO:0000256" key="4">
    <source>
        <dbReference type="ARBA" id="ARBA00022679"/>
    </source>
</evidence>
<keyword evidence="4" id="KW-0808">Transferase</keyword>
<comment type="caution">
    <text evidence="7">The sequence shown here is derived from an EMBL/GenBank/DDBJ whole genome shotgun (WGS) entry which is preliminary data.</text>
</comment>
<evidence type="ECO:0000259" key="6">
    <source>
        <dbReference type="Pfam" id="PF00535"/>
    </source>
</evidence>
<accession>A0A3N1D946</accession>
<dbReference type="PANTHER" id="PTHR43179:SF12">
    <property type="entry name" value="GALACTOFURANOSYLTRANSFERASE GLFT2"/>
    <property type="match status" value="1"/>
</dbReference>
<dbReference type="Gene3D" id="3.90.550.10">
    <property type="entry name" value="Spore Coat Polysaccharide Biosynthesis Protein SpsA, Chain A"/>
    <property type="match status" value="1"/>
</dbReference>
<evidence type="ECO:0000256" key="2">
    <source>
        <dbReference type="ARBA" id="ARBA00006739"/>
    </source>
</evidence>
<dbReference type="SUPFAM" id="SSF53448">
    <property type="entry name" value="Nucleotide-diphospho-sugar transferases"/>
    <property type="match status" value="1"/>
</dbReference>
<evidence type="ECO:0000313" key="8">
    <source>
        <dbReference type="Proteomes" id="UP000272400"/>
    </source>
</evidence>
<dbReference type="Pfam" id="PF00535">
    <property type="entry name" value="Glycos_transf_2"/>
    <property type="match status" value="1"/>
</dbReference>
<evidence type="ECO:0000256" key="3">
    <source>
        <dbReference type="ARBA" id="ARBA00022676"/>
    </source>
</evidence>
<keyword evidence="8" id="KW-1185">Reference proteome</keyword>
<name>A0A3N1D946_9ACTN</name>
<dbReference type="EMBL" id="RJKE01000001">
    <property type="protein sequence ID" value="ROO90064.1"/>
    <property type="molecule type" value="Genomic_DNA"/>
</dbReference>
<evidence type="ECO:0000313" key="7">
    <source>
        <dbReference type="EMBL" id="ROO90064.1"/>
    </source>
</evidence>
<reference evidence="7 8" key="1">
    <citation type="submission" date="2018-11" db="EMBL/GenBank/DDBJ databases">
        <title>Sequencing the genomes of 1000 actinobacteria strains.</title>
        <authorList>
            <person name="Klenk H.-P."/>
        </authorList>
    </citation>
    <scope>NUCLEOTIDE SEQUENCE [LARGE SCALE GENOMIC DNA]</scope>
    <source>
        <strain evidence="7 8">DSM 44254</strain>
    </source>
</reference>
<comment type="similarity">
    <text evidence="2">Belongs to the glycosyltransferase 2 family.</text>
</comment>
<dbReference type="PANTHER" id="PTHR43179">
    <property type="entry name" value="RHAMNOSYLTRANSFERASE WBBL"/>
    <property type="match status" value="1"/>
</dbReference>
<dbReference type="Proteomes" id="UP000272400">
    <property type="component" value="Unassembled WGS sequence"/>
</dbReference>
<sequence>MTLSFVVLTMGNRPVELDRSLRSALDQEGVEVEIVLVGNGVPGDWAAPIADDRIRTFPLPENLGVPAGRNYGVREAKGDIIVFLDDDGYYPSLDLGLRLERMFAEDPKLGIVSFQVKDPEGGPGQRRHVPRLRAGDPERSSEVTTFLGGASAMRKSAFEAGGGLPENFFFAHEETDLAWQAINAGYRIVYDAESVMCHPATLATRHASFYRYNARNRVWLARRNLPWPIGMTYLGVWVGMTVVRERKPAALKPWFKGFAEGWKTDAGPRRPISWGAAWRMTRAGRPPII</sequence>
<dbReference type="InterPro" id="IPR001173">
    <property type="entry name" value="Glyco_trans_2-like"/>
</dbReference>